<dbReference type="Pfam" id="PF00311">
    <property type="entry name" value="PEPcase"/>
    <property type="match status" value="2"/>
</dbReference>
<dbReference type="PRINTS" id="PR00150">
    <property type="entry name" value="PEPCARBXLASE"/>
</dbReference>
<evidence type="ECO:0000313" key="4">
    <source>
        <dbReference type="Proteomes" id="UP001209229"/>
    </source>
</evidence>
<accession>A0AAE3SEA9</accession>
<evidence type="ECO:0000256" key="2">
    <source>
        <dbReference type="ARBA" id="ARBA00022419"/>
    </source>
</evidence>
<dbReference type="PANTHER" id="PTHR30523">
    <property type="entry name" value="PHOSPHOENOLPYRUVATE CARBOXYLASE"/>
    <property type="match status" value="1"/>
</dbReference>
<dbReference type="SUPFAM" id="SSF51621">
    <property type="entry name" value="Phosphoenolpyruvate/pyruvate domain"/>
    <property type="match status" value="1"/>
</dbReference>
<dbReference type="GO" id="GO:0005829">
    <property type="term" value="C:cytosol"/>
    <property type="evidence" value="ECO:0007669"/>
    <property type="project" value="TreeGrafter"/>
</dbReference>
<gene>
    <name evidence="3" type="ORF">OM075_05050</name>
</gene>
<dbReference type="RefSeq" id="WP_301189393.1">
    <property type="nucleotide sequence ID" value="NZ_JAPDPJ010000006.1"/>
</dbReference>
<dbReference type="InterPro" id="IPR015813">
    <property type="entry name" value="Pyrv/PenolPyrv_kinase-like_dom"/>
</dbReference>
<evidence type="ECO:0000313" key="3">
    <source>
        <dbReference type="EMBL" id="MCW3785822.1"/>
    </source>
</evidence>
<dbReference type="PANTHER" id="PTHR30523:SF6">
    <property type="entry name" value="PHOSPHOENOLPYRUVATE CARBOXYLASE"/>
    <property type="match status" value="1"/>
</dbReference>
<reference evidence="3" key="1">
    <citation type="submission" date="2022-10" db="EMBL/GenBank/DDBJ databases">
        <authorList>
            <person name="Yu W.X."/>
        </authorList>
    </citation>
    <scope>NUCLEOTIDE SEQUENCE</scope>
    <source>
        <strain evidence="3">AAT</strain>
    </source>
</reference>
<dbReference type="AlphaFoldDB" id="A0AAE3SEA9"/>
<sequence>MNSQIVKSYQEEIELKYQLYNSLFLSLQLEAVEKAGNLIPLLYQSSTQGLQNGEDPITIIKKFFAHHQADLSEDEQNDFLFKVIQYIERQIVLIDALEDAAYSKIHRINGENSYASISDRVKKENLMAEMAEVIKEFGVRVVLTAHPTQFYPSQVLGIITDLMEAIKKGEVAVIRDLLGQLGKTPFFQKQKPTPLDEANRLTFYLRDTFYPAIGQILDKTAEDYKDSLEQNNEFVSLGFWPGGDRDGNPFVTVDTTKQVAARLRNTVTNCYFRDVKELKRRITFAGVHDKVVEIESMLKAELENATGKANVDLNEFIKRIDEVESLIIEKHQGLFVEKVQSLKRKVNNFGFYMASIDIRQDSRIIAKALKEVIKAYPDILPAGIFEMGDAEQIQLLMNAKGVADPNVFEDEVVKDTVASYGVIKDIQKANGQRGAHRYIISNCRGPVDVARVLAMFRICGWGYDELTVDIVPLFETIDDLKYAGEAMQTLYTNPTYRKHLKNRGDRQTVMLGFSDGTKDGGYLMANWAIFSAKEDITLKSRESDVEVVFFDGRGGPPARGGGNAHRFYAAMGKNIESRQIQMTVQGQTISSHYGIKEAAAHNLGYLLTAGLSNRLYSKPQNQMDSYQHEFIAEMAESSYKKYLSLKEHPLFVPYLEEISTLKYYGKANIGSRPSKRGGGDKINFEDLRAIPFVGAWSQLKQNVPGFYGLGSALKEQEEKGNLQACVDLYKNSIFFKTLLSNSMQSMSKTSFELTRYLEKHEKFGAFWKIIYHEFLLTKEMVLKVSGMPDLLDDNPRSQQSIRLREKIVLPLLIIQQYALMKIHEAQGKGKDIPVDVFEKMVIRAMFGNINASRNSA</sequence>
<comment type="caution">
    <text evidence="3">The sequence shown here is derived from an EMBL/GenBank/DDBJ whole genome shotgun (WGS) entry which is preliminary data.</text>
</comment>
<evidence type="ECO:0000256" key="1">
    <source>
        <dbReference type="ARBA" id="ARBA00003670"/>
    </source>
</evidence>
<dbReference type="Proteomes" id="UP001209229">
    <property type="component" value="Unassembled WGS sequence"/>
</dbReference>
<comment type="function">
    <text evidence="1">Forms oxaloacetate, a four-carbon dicarboxylic acid source for the tricarboxylic acid cycle.</text>
</comment>
<dbReference type="GO" id="GO:0006099">
    <property type="term" value="P:tricarboxylic acid cycle"/>
    <property type="evidence" value="ECO:0007669"/>
    <property type="project" value="InterPro"/>
</dbReference>
<dbReference type="GO" id="GO:0015977">
    <property type="term" value="P:carbon fixation"/>
    <property type="evidence" value="ECO:0007669"/>
    <property type="project" value="InterPro"/>
</dbReference>
<proteinExistence type="predicted"/>
<protein>
    <recommendedName>
        <fullName evidence="2">Phosphoenolpyruvate carboxylase</fullName>
    </recommendedName>
</protein>
<dbReference type="GO" id="GO:0008964">
    <property type="term" value="F:phosphoenolpyruvate carboxylase activity"/>
    <property type="evidence" value="ECO:0007669"/>
    <property type="project" value="InterPro"/>
</dbReference>
<dbReference type="InterPro" id="IPR021135">
    <property type="entry name" value="PEP_COase"/>
</dbReference>
<dbReference type="EMBL" id="JAPDPJ010000006">
    <property type="protein sequence ID" value="MCW3785822.1"/>
    <property type="molecule type" value="Genomic_DNA"/>
</dbReference>
<keyword evidence="3" id="KW-0456">Lyase</keyword>
<keyword evidence="4" id="KW-1185">Reference proteome</keyword>
<organism evidence="3 4">
    <name type="scientific">Plebeiibacterium sediminum</name>
    <dbReference type="NCBI Taxonomy" id="2992112"/>
    <lineage>
        <taxon>Bacteria</taxon>
        <taxon>Pseudomonadati</taxon>
        <taxon>Bacteroidota</taxon>
        <taxon>Bacteroidia</taxon>
        <taxon>Marinilabiliales</taxon>
        <taxon>Marinilabiliaceae</taxon>
        <taxon>Plebeiibacterium</taxon>
    </lineage>
</organism>
<name>A0AAE3SEA9_9BACT</name>